<dbReference type="Proteomes" id="UP000290538">
    <property type="component" value="Segment"/>
</dbReference>
<dbReference type="EMBL" id="MK408758">
    <property type="protein sequence ID" value="QAU04785.1"/>
    <property type="molecule type" value="Genomic_DNA"/>
</dbReference>
<evidence type="ECO:0000313" key="2">
    <source>
        <dbReference type="Proteomes" id="UP000290538"/>
    </source>
</evidence>
<proteinExistence type="predicted"/>
<organism evidence="1 2">
    <name type="scientific">Campylobacter phage CP20</name>
    <dbReference type="NCBI Taxonomy" id="2506428"/>
    <lineage>
        <taxon>Viruses</taxon>
        <taxon>Duplodnaviria</taxon>
        <taxon>Heunggongvirae</taxon>
        <taxon>Uroviricota</taxon>
        <taxon>Caudoviricetes</taxon>
        <taxon>Connertonviridae</taxon>
        <taxon>Firehammervirus</taxon>
        <taxon>Firehammervirus CPt10</taxon>
    </lineage>
</organism>
<reference evidence="1 2" key="1">
    <citation type="submission" date="2019-01" db="EMBL/GenBank/DDBJ databases">
        <title>Complete genome sequence of Campylobacter bacteriophage CP20.</title>
        <authorList>
            <person name="Connerton I.F."/>
        </authorList>
    </citation>
    <scope>NUCLEOTIDE SEQUENCE [LARGE SCALE GENOMIC DNA]</scope>
</reference>
<evidence type="ECO:0008006" key="3">
    <source>
        <dbReference type="Google" id="ProtNLM"/>
    </source>
</evidence>
<accession>A0A410T726</accession>
<evidence type="ECO:0000313" key="1">
    <source>
        <dbReference type="EMBL" id="QAU04785.1"/>
    </source>
</evidence>
<name>A0A410T726_9CAUD</name>
<sequence length="255" mass="29693">MSETRMKHDYTNELELKSLAIREKNLKLNLGSEDPDGSINEDLDIKIKEYVKTKDPDLKDYIISVSEGVKISPKSHEYFGSIVILMIKKILTKPNFSGYTWQDDFYSDACYRVFKYIHNFNHTLKSKITNQSVSCFSYISQIIHNSILAIINEKNKKDKELENLACMYNSEYDIHNESRNASTLDIINELSVDYVIPNFNLKMIENILETTENKYKNVNIKYNEGFISFDDYAELKNVLSNFKHFNVNLTKGDSK</sequence>
<protein>
    <recommendedName>
        <fullName evidence="3">Sigma factor for late transcription</fullName>
    </recommendedName>
</protein>